<dbReference type="InterPro" id="IPR002048">
    <property type="entry name" value="EF_hand_dom"/>
</dbReference>
<dbReference type="EnsemblMetazoa" id="CJA08664.1">
    <property type="protein sequence ID" value="CJA08664.1"/>
    <property type="gene ID" value="WBGene00127868"/>
</dbReference>
<dbReference type="SMART" id="SM00054">
    <property type="entry name" value="EFh"/>
    <property type="match status" value="1"/>
</dbReference>
<evidence type="ECO:0000256" key="1">
    <source>
        <dbReference type="ARBA" id="ARBA00006049"/>
    </source>
</evidence>
<accession>A0A8R1HR55</accession>
<keyword evidence="2" id="KW-0519">Myristate</keyword>
<evidence type="ECO:0000313" key="8">
    <source>
        <dbReference type="EnsemblMetazoa" id="CJA08664.1"/>
    </source>
</evidence>
<dbReference type="InterPro" id="IPR011992">
    <property type="entry name" value="EF-hand-dom_pair"/>
</dbReference>
<dbReference type="InterPro" id="IPR028846">
    <property type="entry name" value="Recoverin"/>
</dbReference>
<keyword evidence="9" id="KW-1185">Reference proteome</keyword>
<evidence type="ECO:0000313" key="9">
    <source>
        <dbReference type="Proteomes" id="UP000005237"/>
    </source>
</evidence>
<dbReference type="PANTHER" id="PTHR23055:SF178">
    <property type="entry name" value="NEUROCALCIN HOMOLOG"/>
    <property type="match status" value="1"/>
</dbReference>
<organism evidence="8 9">
    <name type="scientific">Caenorhabditis japonica</name>
    <dbReference type="NCBI Taxonomy" id="281687"/>
    <lineage>
        <taxon>Eukaryota</taxon>
        <taxon>Metazoa</taxon>
        <taxon>Ecdysozoa</taxon>
        <taxon>Nematoda</taxon>
        <taxon>Chromadorea</taxon>
        <taxon>Rhabditida</taxon>
        <taxon>Rhabditina</taxon>
        <taxon>Rhabditomorpha</taxon>
        <taxon>Rhabditoidea</taxon>
        <taxon>Rhabditidae</taxon>
        <taxon>Peloderinae</taxon>
        <taxon>Caenorhabditis</taxon>
    </lineage>
</organism>
<protein>
    <recommendedName>
        <fullName evidence="7">EF-hand domain-containing protein</fullName>
    </recommendedName>
</protein>
<dbReference type="GO" id="GO:0005509">
    <property type="term" value="F:calcium ion binding"/>
    <property type="evidence" value="ECO:0007669"/>
    <property type="project" value="InterPro"/>
</dbReference>
<dbReference type="InterPro" id="IPR018247">
    <property type="entry name" value="EF_Hand_1_Ca_BS"/>
</dbReference>
<dbReference type="SUPFAM" id="SSF47473">
    <property type="entry name" value="EF-hand"/>
    <property type="match status" value="2"/>
</dbReference>
<dbReference type="AlphaFoldDB" id="A0A8R1HR55"/>
<keyword evidence="6" id="KW-0449">Lipoprotein</keyword>
<dbReference type="PROSITE" id="PS00018">
    <property type="entry name" value="EF_HAND_1"/>
    <property type="match status" value="1"/>
</dbReference>
<keyword evidence="5" id="KW-0106">Calcium</keyword>
<name>A0A8R1HR55_CAEJA</name>
<dbReference type="PROSITE" id="PS50222">
    <property type="entry name" value="EF_HAND_2"/>
    <property type="match status" value="1"/>
</dbReference>
<dbReference type="Proteomes" id="UP000005237">
    <property type="component" value="Unassembled WGS sequence"/>
</dbReference>
<evidence type="ECO:0000259" key="7">
    <source>
        <dbReference type="PROSITE" id="PS50222"/>
    </source>
</evidence>
<dbReference type="PANTHER" id="PTHR23055">
    <property type="entry name" value="CALCIUM BINDING PROTEINS"/>
    <property type="match status" value="1"/>
</dbReference>
<reference evidence="8" key="2">
    <citation type="submission" date="2022-06" db="UniProtKB">
        <authorList>
            <consortium name="EnsemblMetazoa"/>
        </authorList>
    </citation>
    <scope>IDENTIFICATION</scope>
    <source>
        <strain evidence="8">DF5081</strain>
    </source>
</reference>
<proteinExistence type="inferred from homology"/>
<dbReference type="InterPro" id="IPR057368">
    <property type="entry name" value="USP32_N"/>
</dbReference>
<keyword evidence="4" id="KW-0677">Repeat</keyword>
<keyword evidence="3" id="KW-0479">Metal-binding</keyword>
<evidence type="ECO:0000256" key="4">
    <source>
        <dbReference type="ARBA" id="ARBA00022737"/>
    </source>
</evidence>
<evidence type="ECO:0000256" key="2">
    <source>
        <dbReference type="ARBA" id="ARBA00022707"/>
    </source>
</evidence>
<reference evidence="9" key="1">
    <citation type="submission" date="2010-08" db="EMBL/GenBank/DDBJ databases">
        <authorList>
            <consortium name="Caenorhabditis japonica Sequencing Consortium"/>
            <person name="Wilson R.K."/>
        </authorList>
    </citation>
    <scope>NUCLEOTIDE SEQUENCE [LARGE SCALE GENOMIC DNA]</scope>
    <source>
        <strain evidence="9">DF5081</strain>
    </source>
</reference>
<feature type="domain" description="EF-hand" evidence="7">
    <location>
        <begin position="176"/>
        <end position="211"/>
    </location>
</feature>
<dbReference type="Pfam" id="PF25265">
    <property type="entry name" value="USP32_N"/>
    <property type="match status" value="1"/>
</dbReference>
<evidence type="ECO:0000256" key="6">
    <source>
        <dbReference type="ARBA" id="ARBA00023288"/>
    </source>
</evidence>
<evidence type="ECO:0000256" key="5">
    <source>
        <dbReference type="ARBA" id="ARBA00022837"/>
    </source>
</evidence>
<dbReference type="Gene3D" id="1.10.238.10">
    <property type="entry name" value="EF-hand"/>
    <property type="match status" value="1"/>
</dbReference>
<comment type="similarity">
    <text evidence="1">Belongs to the recoverin family.</text>
</comment>
<sequence length="263" mass="30255">MGNTILNGRSNAIAPIISAEDAKSYMSDEEYRRIRQAFQRFKNGSINYDEFCYHVLGAAQIPDDKRRLLFNFFSHGNETISFDQLLISLVGLCRVEAVQTRFYEEYREFASWGLKPPLLTIPLNDSYISFYEVMSYVTHLSVNEVIELEKVFATISDRAVCKLNEEKWKQALGGCFPVGYAERLFAVFDENKDGQIDFRELVCTLSALCRGPLPGRISRVPQQQQQQQRLQSRSVLQVPKVLRITVFCVRGRLVVYRSEPDVI</sequence>
<evidence type="ECO:0000256" key="3">
    <source>
        <dbReference type="ARBA" id="ARBA00022723"/>
    </source>
</evidence>